<feature type="domain" description="Aromatic amino acid beta-eliminating lyase/threonine aldolase" evidence="5">
    <location>
        <begin position="49"/>
        <end position="279"/>
    </location>
</feature>
<comment type="caution">
    <text evidence="6">The sequence shown here is derived from an EMBL/GenBank/DDBJ whole genome shotgun (WGS) entry which is preliminary data.</text>
</comment>
<dbReference type="InterPro" id="IPR015422">
    <property type="entry name" value="PyrdxlP-dep_Trfase_small"/>
</dbReference>
<evidence type="ECO:0000256" key="3">
    <source>
        <dbReference type="ARBA" id="ARBA00011881"/>
    </source>
</evidence>
<dbReference type="InterPro" id="IPR015424">
    <property type="entry name" value="PyrdxlP-dep_Trfase"/>
</dbReference>
<name>A0A919EJV8_9GAMM</name>
<keyword evidence="4" id="KW-0663">Pyridoxal phosphate</keyword>
<dbReference type="EMBL" id="BNCK01000003">
    <property type="protein sequence ID" value="GHF90009.1"/>
    <property type="molecule type" value="Genomic_DNA"/>
</dbReference>
<dbReference type="PANTHER" id="PTHR48097:SF9">
    <property type="entry name" value="L-THREONINE ALDOLASE"/>
    <property type="match status" value="1"/>
</dbReference>
<accession>A0A919EJV8</accession>
<gene>
    <name evidence="6" type="ORF">GCM10017161_17490</name>
</gene>
<dbReference type="GO" id="GO:0005829">
    <property type="term" value="C:cytosol"/>
    <property type="evidence" value="ECO:0007669"/>
    <property type="project" value="TreeGrafter"/>
</dbReference>
<sequence length="360" mass="39974">MYNGNLFAHPLSFKCTKFVTRHKPLTHKQWLDRLSSVSDIDLTIDCFNTGPTIEKLEVVVAEMLGKERALFVHKGMVGQNAALKQWSVLQGESVIAVHPQSHIICDESDAYQALFNLEAHVFGQPNAAITASDIAQLPEKLAAIVLELPVRRAGFQLPSLELLDQVRSFASNQKIPLHIDGARLLEAAAYYQLSTAELAQYGDSVYISLYKSLGAMAGGIIAGESEFIDDLVTWRSRQGGDLFTAFPYVLSAFWGIEHYLPRINEFNERASGLAQKLKNEFGDASIPLPVQCNGFLVELPISAERLEERVLNLAQNEGIWICDRIFPQATTSRIEIQVGDALDDWTDNALIEVLKQLCNS</sequence>
<proteinExistence type="inferred from homology"/>
<evidence type="ECO:0000256" key="2">
    <source>
        <dbReference type="ARBA" id="ARBA00006966"/>
    </source>
</evidence>
<reference evidence="6" key="1">
    <citation type="journal article" date="2014" name="Int. J. Syst. Evol. Microbiol.">
        <title>Complete genome sequence of Corynebacterium casei LMG S-19264T (=DSM 44701T), isolated from a smear-ripened cheese.</title>
        <authorList>
            <consortium name="US DOE Joint Genome Institute (JGI-PGF)"/>
            <person name="Walter F."/>
            <person name="Albersmeier A."/>
            <person name="Kalinowski J."/>
            <person name="Ruckert C."/>
        </authorList>
    </citation>
    <scope>NUCLEOTIDE SEQUENCE</scope>
    <source>
        <strain evidence="6">KCTC 42731</strain>
    </source>
</reference>
<dbReference type="PANTHER" id="PTHR48097">
    <property type="entry name" value="L-THREONINE ALDOLASE-RELATED"/>
    <property type="match status" value="1"/>
</dbReference>
<dbReference type="RefSeq" id="WP_189769326.1">
    <property type="nucleotide sequence ID" value="NZ_BNCK01000003.1"/>
</dbReference>
<dbReference type="Pfam" id="PF01212">
    <property type="entry name" value="Beta_elim_lyase"/>
    <property type="match status" value="1"/>
</dbReference>
<evidence type="ECO:0000256" key="1">
    <source>
        <dbReference type="ARBA" id="ARBA00001933"/>
    </source>
</evidence>
<dbReference type="GO" id="GO:0006567">
    <property type="term" value="P:L-threonine catabolic process"/>
    <property type="evidence" value="ECO:0007669"/>
    <property type="project" value="TreeGrafter"/>
</dbReference>
<dbReference type="SUPFAM" id="SSF53383">
    <property type="entry name" value="PLP-dependent transferases"/>
    <property type="match status" value="1"/>
</dbReference>
<dbReference type="InterPro" id="IPR001597">
    <property type="entry name" value="ArAA_b-elim_lyase/Thr_aldolase"/>
</dbReference>
<dbReference type="AlphaFoldDB" id="A0A919EJV8"/>
<comment type="subunit">
    <text evidence="3">Homotetramer.</text>
</comment>
<dbReference type="Gene3D" id="3.40.640.10">
    <property type="entry name" value="Type I PLP-dependent aspartate aminotransferase-like (Major domain)"/>
    <property type="match status" value="1"/>
</dbReference>
<dbReference type="GO" id="GO:0008732">
    <property type="term" value="F:L-allo-threonine aldolase activity"/>
    <property type="evidence" value="ECO:0007669"/>
    <property type="project" value="TreeGrafter"/>
</dbReference>
<keyword evidence="7" id="KW-1185">Reference proteome</keyword>
<evidence type="ECO:0000256" key="4">
    <source>
        <dbReference type="ARBA" id="ARBA00022898"/>
    </source>
</evidence>
<protein>
    <recommendedName>
        <fullName evidence="5">Aromatic amino acid beta-eliminating lyase/threonine aldolase domain-containing protein</fullName>
    </recommendedName>
</protein>
<dbReference type="Proteomes" id="UP000623842">
    <property type="component" value="Unassembled WGS sequence"/>
</dbReference>
<dbReference type="InterPro" id="IPR015421">
    <property type="entry name" value="PyrdxlP-dep_Trfase_major"/>
</dbReference>
<evidence type="ECO:0000313" key="7">
    <source>
        <dbReference type="Proteomes" id="UP000623842"/>
    </source>
</evidence>
<dbReference type="GO" id="GO:0006545">
    <property type="term" value="P:glycine biosynthetic process"/>
    <property type="evidence" value="ECO:0007669"/>
    <property type="project" value="TreeGrafter"/>
</dbReference>
<evidence type="ECO:0000259" key="5">
    <source>
        <dbReference type="Pfam" id="PF01212"/>
    </source>
</evidence>
<reference evidence="6" key="2">
    <citation type="submission" date="2020-09" db="EMBL/GenBank/DDBJ databases">
        <authorList>
            <person name="Sun Q."/>
            <person name="Kim S."/>
        </authorList>
    </citation>
    <scope>NUCLEOTIDE SEQUENCE</scope>
    <source>
        <strain evidence="6">KCTC 42731</strain>
    </source>
</reference>
<comment type="cofactor">
    <cofactor evidence="1">
        <name>pyridoxal 5'-phosphate</name>
        <dbReference type="ChEBI" id="CHEBI:597326"/>
    </cofactor>
</comment>
<dbReference type="Gene3D" id="3.90.1150.10">
    <property type="entry name" value="Aspartate Aminotransferase, domain 1"/>
    <property type="match status" value="1"/>
</dbReference>
<evidence type="ECO:0000313" key="6">
    <source>
        <dbReference type="EMBL" id="GHF90009.1"/>
    </source>
</evidence>
<organism evidence="6 7">
    <name type="scientific">Thalassotalea marina</name>
    <dbReference type="NCBI Taxonomy" id="1673741"/>
    <lineage>
        <taxon>Bacteria</taxon>
        <taxon>Pseudomonadati</taxon>
        <taxon>Pseudomonadota</taxon>
        <taxon>Gammaproteobacteria</taxon>
        <taxon>Alteromonadales</taxon>
        <taxon>Colwelliaceae</taxon>
        <taxon>Thalassotalea</taxon>
    </lineage>
</organism>
<comment type="similarity">
    <text evidence="2">Belongs to the threonine aldolase family.</text>
</comment>